<keyword evidence="3" id="KW-0489">Methyltransferase</keyword>
<dbReference type="GO" id="GO:0006231">
    <property type="term" value="P:dTMP biosynthetic process"/>
    <property type="evidence" value="ECO:0007669"/>
    <property type="project" value="InterPro"/>
</dbReference>
<feature type="compositionally biased region" description="Basic and acidic residues" evidence="11">
    <location>
        <begin position="240"/>
        <end position="252"/>
    </location>
</feature>
<feature type="domain" description="Thymidylate synthase/dCMP hydroxymethylase" evidence="12">
    <location>
        <begin position="254"/>
        <end position="545"/>
    </location>
</feature>
<evidence type="ECO:0000256" key="6">
    <source>
        <dbReference type="ARBA" id="ARBA00047344"/>
    </source>
</evidence>
<dbReference type="InParanoid" id="A0A316VQM0"/>
<comment type="catalytic activity">
    <reaction evidence="6">
        <text>dUMP + (6R)-5,10-methylene-5,6,7,8-tetrahydrofolate = 7,8-dihydrofolate + dTMP</text>
        <dbReference type="Rhea" id="RHEA:12104"/>
        <dbReference type="ChEBI" id="CHEBI:15636"/>
        <dbReference type="ChEBI" id="CHEBI:57451"/>
        <dbReference type="ChEBI" id="CHEBI:63528"/>
        <dbReference type="ChEBI" id="CHEBI:246422"/>
        <dbReference type="EC" id="2.1.1.45"/>
    </reaction>
</comment>
<dbReference type="STRING" id="1522189.A0A316VQM0"/>
<evidence type="ECO:0000256" key="7">
    <source>
        <dbReference type="PIRSR" id="PIRSR613078-1"/>
    </source>
</evidence>
<dbReference type="FunFam" id="3.30.572.10:FF:000002">
    <property type="entry name" value="Possible thymidylate synthase"/>
    <property type="match status" value="1"/>
</dbReference>
<dbReference type="Gene3D" id="3.40.50.1240">
    <property type="entry name" value="Phosphoglycerate mutase-like"/>
    <property type="match status" value="1"/>
</dbReference>
<dbReference type="PRINTS" id="PR00108">
    <property type="entry name" value="THYMDSNTHASE"/>
</dbReference>
<dbReference type="Pfam" id="PF00300">
    <property type="entry name" value="His_Phos_1"/>
    <property type="match status" value="1"/>
</dbReference>
<evidence type="ECO:0000256" key="2">
    <source>
        <dbReference type="ARBA" id="ARBA00011947"/>
    </source>
</evidence>
<dbReference type="InterPro" id="IPR045097">
    <property type="entry name" value="Thymidate_synth/dCMP_Mease"/>
</dbReference>
<dbReference type="Gene3D" id="3.30.572.10">
    <property type="entry name" value="Thymidylate synthase/dCMP hydroxymethylase domain"/>
    <property type="match status" value="1"/>
</dbReference>
<dbReference type="InterPro" id="IPR013078">
    <property type="entry name" value="His_Pase_superF_clade-1"/>
</dbReference>
<proteinExistence type="inferred from homology"/>
<dbReference type="Proteomes" id="UP000245783">
    <property type="component" value="Unassembled WGS sequence"/>
</dbReference>
<dbReference type="InterPro" id="IPR000398">
    <property type="entry name" value="Thymidylate_synthase"/>
</dbReference>
<evidence type="ECO:0000256" key="4">
    <source>
        <dbReference type="ARBA" id="ARBA00022679"/>
    </source>
</evidence>
<keyword evidence="14" id="KW-1185">Reference proteome</keyword>
<dbReference type="GO" id="GO:0004799">
    <property type="term" value="F:thymidylate synthase activity"/>
    <property type="evidence" value="ECO:0007669"/>
    <property type="project" value="UniProtKB-EC"/>
</dbReference>
<dbReference type="InterPro" id="IPR023451">
    <property type="entry name" value="Thymidate_synth/dCMP_Mease_dom"/>
</dbReference>
<dbReference type="AlphaFoldDB" id="A0A316VQM0"/>
<feature type="binding site" evidence="8">
    <location>
        <begin position="21"/>
        <end position="22"/>
    </location>
    <ligand>
        <name>substrate</name>
    </ligand>
</feature>
<evidence type="ECO:0000256" key="8">
    <source>
        <dbReference type="PIRSR" id="PIRSR613078-2"/>
    </source>
</evidence>
<gene>
    <name evidence="13" type="ORF">IE81DRAFT_294164</name>
</gene>
<dbReference type="PANTHER" id="PTHR11548:SF2">
    <property type="entry name" value="THYMIDYLATE SYNTHASE"/>
    <property type="match status" value="1"/>
</dbReference>
<evidence type="ECO:0000256" key="3">
    <source>
        <dbReference type="ARBA" id="ARBA00022603"/>
    </source>
</evidence>
<keyword evidence="5" id="KW-0545">Nucleotide biosynthesis</keyword>
<evidence type="ECO:0000256" key="5">
    <source>
        <dbReference type="ARBA" id="ARBA00022727"/>
    </source>
</evidence>
<dbReference type="HAMAP" id="MF_00008">
    <property type="entry name" value="Thymidy_synth_bact"/>
    <property type="match status" value="1"/>
</dbReference>
<dbReference type="GeneID" id="37033908"/>
<keyword evidence="4" id="KW-0808">Transferase</keyword>
<dbReference type="SMART" id="SM00855">
    <property type="entry name" value="PGAM"/>
    <property type="match status" value="1"/>
</dbReference>
<organism evidence="13 14">
    <name type="scientific">Ceraceosorus guamensis</name>
    <dbReference type="NCBI Taxonomy" id="1522189"/>
    <lineage>
        <taxon>Eukaryota</taxon>
        <taxon>Fungi</taxon>
        <taxon>Dikarya</taxon>
        <taxon>Basidiomycota</taxon>
        <taxon>Ustilaginomycotina</taxon>
        <taxon>Exobasidiomycetes</taxon>
        <taxon>Ceraceosorales</taxon>
        <taxon>Ceraceosoraceae</taxon>
        <taxon>Ceraceosorus</taxon>
    </lineage>
</organism>
<dbReference type="PANTHER" id="PTHR11548">
    <property type="entry name" value="THYMIDYLATE SYNTHASE 1"/>
    <property type="match status" value="1"/>
</dbReference>
<dbReference type="GO" id="GO:0006235">
    <property type="term" value="P:dTTP biosynthetic process"/>
    <property type="evidence" value="ECO:0007669"/>
    <property type="project" value="UniProtKB-UniPathway"/>
</dbReference>
<dbReference type="InterPro" id="IPR020940">
    <property type="entry name" value="Thymidylate_synthase_AS"/>
</dbReference>
<dbReference type="EC" id="2.1.1.45" evidence="2"/>
<dbReference type="GO" id="GO:0005739">
    <property type="term" value="C:mitochondrion"/>
    <property type="evidence" value="ECO:0007669"/>
    <property type="project" value="TreeGrafter"/>
</dbReference>
<dbReference type="OrthoDB" id="766at2759"/>
<dbReference type="Pfam" id="PF00303">
    <property type="entry name" value="Thymidylat_synt"/>
    <property type="match status" value="1"/>
</dbReference>
<dbReference type="CDD" id="cd00351">
    <property type="entry name" value="TS_Pyrimidine_HMase"/>
    <property type="match status" value="1"/>
</dbReference>
<evidence type="ECO:0000256" key="1">
    <source>
        <dbReference type="ARBA" id="ARBA00004992"/>
    </source>
</evidence>
<dbReference type="UniPathway" id="UPA00575"/>
<feature type="active site" description="Tele-phosphohistidine intermediate" evidence="7">
    <location>
        <position position="9"/>
    </location>
</feature>
<evidence type="ECO:0000313" key="13">
    <source>
        <dbReference type="EMBL" id="PWN39886.1"/>
    </source>
</evidence>
<feature type="site" description="Transition state stabilizer" evidence="9">
    <location>
        <position position="186"/>
    </location>
</feature>
<feature type="active site" description="Proton donor/acceptor" evidence="7">
    <location>
        <position position="98"/>
    </location>
</feature>
<feature type="region of interest" description="Disordered" evidence="11">
    <location>
        <begin position="232"/>
        <end position="252"/>
    </location>
</feature>
<dbReference type="InterPro" id="IPR029033">
    <property type="entry name" value="His_PPase_superfam"/>
</dbReference>
<comment type="pathway">
    <text evidence="1">Pyrimidine metabolism; dTTP biosynthesis.</text>
</comment>
<dbReference type="SUPFAM" id="SSF55831">
    <property type="entry name" value="Thymidylate synthase/dCMP hydroxymethylase"/>
    <property type="match status" value="1"/>
</dbReference>
<dbReference type="RefSeq" id="XP_025367046.1">
    <property type="nucleotide sequence ID" value="XM_025512038.1"/>
</dbReference>
<dbReference type="CDD" id="cd07067">
    <property type="entry name" value="HP_PGM_like"/>
    <property type="match status" value="1"/>
</dbReference>
<dbReference type="GO" id="GO:0005829">
    <property type="term" value="C:cytosol"/>
    <property type="evidence" value="ECO:0007669"/>
    <property type="project" value="TreeGrafter"/>
</dbReference>
<dbReference type="GO" id="GO:0032259">
    <property type="term" value="P:methylation"/>
    <property type="evidence" value="ECO:0007669"/>
    <property type="project" value="UniProtKB-KW"/>
</dbReference>
<evidence type="ECO:0000259" key="12">
    <source>
        <dbReference type="Pfam" id="PF00303"/>
    </source>
</evidence>
<reference evidence="13 14" key="1">
    <citation type="journal article" date="2018" name="Mol. Biol. Evol.">
        <title>Broad Genomic Sampling Reveals a Smut Pathogenic Ancestry of the Fungal Clade Ustilaginomycotina.</title>
        <authorList>
            <person name="Kijpornyongpan T."/>
            <person name="Mondo S.J."/>
            <person name="Barry K."/>
            <person name="Sandor L."/>
            <person name="Lee J."/>
            <person name="Lipzen A."/>
            <person name="Pangilinan J."/>
            <person name="LaButti K."/>
            <person name="Hainaut M."/>
            <person name="Henrissat B."/>
            <person name="Grigoriev I.V."/>
            <person name="Spatafora J.W."/>
            <person name="Aime M.C."/>
        </authorList>
    </citation>
    <scope>NUCLEOTIDE SEQUENCE [LARGE SCALE GENOMIC DNA]</scope>
    <source>
        <strain evidence="13 14">MCA 4658</strain>
    </source>
</reference>
<feature type="binding site" evidence="8">
    <location>
        <position position="67"/>
    </location>
    <ligand>
        <name>substrate</name>
    </ligand>
</feature>
<name>A0A316VQM0_9BASI</name>
<evidence type="ECO:0000256" key="10">
    <source>
        <dbReference type="PROSITE-ProRule" id="PRU10016"/>
    </source>
</evidence>
<sequence>MPRVILARHGETEWSLSGQHTGRSDIPLTAHGESVMLALAPTFVGTDGSKLVDPRHVSHIFCSPRKRSQRTLELMMSHLSKEERDAVVPVETLQECREWDYGAYEGLKTNEIREKHAGWDIWNDGTPNHPSNPDLPGESAQHMSDRVDGVIAKIRVLQKAVIEGHPETTHDENVMKRGGDVILVAHGHYNRCFIARWLGLPLTNGRLFEVDAGGVAILSYAHHSFQEPTIAGIFSSKTGPRPDSRPKPPEHEEHQYLSLIQRVIQSGEARGDRTGTGTLALFAPQPSLSFSLADGTLPLLTTKRVFMRGILEELLWFVAGKTDSKLLTDRGVHIWDGNGSRAFLDSRGLKERREGDLGPVYGFQWRHFGAEYTHCDDDYSGKGVDQLAEVIDKIKSNPTDRRIILSAWNPKDLRLMALPPCHMFCQFFVSQRRGAEKPLLSCQMYQRSCDLGLGVPFNIASYALLTHMIAHVTGCEADRLTLAMGDAHVYKDHVEPLKTQLQRQPRPFPKLAFKRRIPDIDSFETDDFEVQGYDPCPAIKMAMSV</sequence>
<dbReference type="EMBL" id="KZ819440">
    <property type="protein sequence ID" value="PWN39886.1"/>
    <property type="molecule type" value="Genomic_DNA"/>
</dbReference>
<dbReference type="FunCoup" id="A0A316VQM0">
    <property type="interactions" value="121"/>
</dbReference>
<dbReference type="SUPFAM" id="SSF53254">
    <property type="entry name" value="Phosphoglycerate mutase-like"/>
    <property type="match status" value="1"/>
</dbReference>
<evidence type="ECO:0000256" key="9">
    <source>
        <dbReference type="PIRSR" id="PIRSR613078-3"/>
    </source>
</evidence>
<evidence type="ECO:0000313" key="14">
    <source>
        <dbReference type="Proteomes" id="UP000245783"/>
    </source>
</evidence>
<feature type="binding site" evidence="8">
    <location>
        <begin position="98"/>
        <end position="101"/>
    </location>
    <ligand>
        <name>substrate</name>
    </ligand>
</feature>
<feature type="active site" evidence="10">
    <location>
        <position position="421"/>
    </location>
</feature>
<evidence type="ECO:0000256" key="11">
    <source>
        <dbReference type="SAM" id="MobiDB-lite"/>
    </source>
</evidence>
<dbReference type="NCBIfam" id="TIGR03284">
    <property type="entry name" value="thym_sym"/>
    <property type="match status" value="1"/>
</dbReference>
<dbReference type="PROSITE" id="PS00091">
    <property type="entry name" value="THYMIDYLATE_SYNTHASE"/>
    <property type="match status" value="1"/>
</dbReference>
<accession>A0A316VQM0</accession>
<dbReference type="InterPro" id="IPR036926">
    <property type="entry name" value="Thymidate_synth/dCMP_Mease_sf"/>
</dbReference>
<protein>
    <recommendedName>
        <fullName evidence="2">thymidylate synthase</fullName>
        <ecNumber evidence="2">2.1.1.45</ecNumber>
    </recommendedName>
</protein>